<name>A0ABV1F5W6_9FIRM</name>
<organism evidence="2 3">
    <name type="scientific">Ruminococcoides intestinale</name>
    <dbReference type="NCBI Taxonomy" id="3133162"/>
    <lineage>
        <taxon>Bacteria</taxon>
        <taxon>Bacillati</taxon>
        <taxon>Bacillota</taxon>
        <taxon>Clostridia</taxon>
        <taxon>Eubacteriales</taxon>
        <taxon>Oscillospiraceae</taxon>
        <taxon>Ruminococcoides</taxon>
    </lineage>
</organism>
<protein>
    <submittedName>
        <fullName evidence="2">DUF4830 domain-containing protein</fullName>
    </submittedName>
</protein>
<feature type="domain" description="DUF4830" evidence="1">
    <location>
        <begin position="79"/>
        <end position="142"/>
    </location>
</feature>
<sequence length="156" mass="17280">MFVFNLKIKAKKTVILAAVLSVTAAIICTAVTVAINSRLPDTAVSDKTGEYSLVLNDGEEKKFLEQFGIETADAKPEKRSVVIPSDFNKYYEEYNELQKKIGLDLAKFKGKEVTEIMVPLEKPKDNNAVLLVYKNRVIGGHITNGEYGSKNLPLVD</sequence>
<keyword evidence="3" id="KW-1185">Reference proteome</keyword>
<accession>A0ABV1F5W6</accession>
<comment type="caution">
    <text evidence="2">The sequence shown here is derived from an EMBL/GenBank/DDBJ whole genome shotgun (WGS) entry which is preliminary data.</text>
</comment>
<gene>
    <name evidence="2" type="ORF">WMO39_00270</name>
</gene>
<reference evidence="2 3" key="1">
    <citation type="submission" date="2024-03" db="EMBL/GenBank/DDBJ databases">
        <title>Human intestinal bacterial collection.</title>
        <authorList>
            <person name="Pauvert C."/>
            <person name="Hitch T.C.A."/>
            <person name="Clavel T."/>
        </authorList>
    </citation>
    <scope>NUCLEOTIDE SEQUENCE [LARGE SCALE GENOMIC DNA]</scope>
    <source>
        <strain evidence="2 3">CLA-JM-H38</strain>
    </source>
</reference>
<evidence type="ECO:0000313" key="2">
    <source>
        <dbReference type="EMBL" id="MEQ2468768.1"/>
    </source>
</evidence>
<dbReference type="InterPro" id="IPR032257">
    <property type="entry name" value="DUF4830"/>
</dbReference>
<dbReference type="Pfam" id="PF16112">
    <property type="entry name" value="DUF4830"/>
    <property type="match status" value="1"/>
</dbReference>
<evidence type="ECO:0000259" key="1">
    <source>
        <dbReference type="Pfam" id="PF16112"/>
    </source>
</evidence>
<dbReference type="Proteomes" id="UP001490816">
    <property type="component" value="Unassembled WGS sequence"/>
</dbReference>
<dbReference type="RefSeq" id="WP_187299893.1">
    <property type="nucleotide sequence ID" value="NZ_JBBMEZ010000001.1"/>
</dbReference>
<evidence type="ECO:0000313" key="3">
    <source>
        <dbReference type="Proteomes" id="UP001490816"/>
    </source>
</evidence>
<proteinExistence type="predicted"/>
<dbReference type="EMBL" id="JBBMEZ010000001">
    <property type="protein sequence ID" value="MEQ2468768.1"/>
    <property type="molecule type" value="Genomic_DNA"/>
</dbReference>